<dbReference type="STRING" id="599839.J4GJ26"/>
<dbReference type="AlphaFoldDB" id="J4GJ26"/>
<dbReference type="GO" id="GO:0016491">
    <property type="term" value="F:oxidoreductase activity"/>
    <property type="evidence" value="ECO:0007669"/>
    <property type="project" value="UniProtKB-KW"/>
</dbReference>
<dbReference type="Proteomes" id="UP000006352">
    <property type="component" value="Unassembled WGS sequence"/>
</dbReference>
<evidence type="ECO:0000256" key="1">
    <source>
        <dbReference type="ARBA" id="ARBA00006484"/>
    </source>
</evidence>
<dbReference type="GeneID" id="24093886"/>
<dbReference type="InterPro" id="IPR036291">
    <property type="entry name" value="NAD(P)-bd_dom_sf"/>
</dbReference>
<dbReference type="InParanoid" id="J4GJ26"/>
<evidence type="ECO:0000313" key="3">
    <source>
        <dbReference type="EMBL" id="CCL98975.1"/>
    </source>
</evidence>
<sequence>MPGISVSKCVLVVGATSGIGRALALAIHSLPSKPTVVVAGRRQERLDELVQTSDRLKAFQLDMNSNKEILKSSMQDLVTKHPELDAIIFASGVQHLFNFKKPEEIDLDLLELELNTNYTSITKMVTSLLPHFLKLSESGRPSLIVTITSSLAIIPGPWVPNYCATKAALHSFSVSLNAQLQGTNVRVVEIFPPLVESELHDHQGTTPALSKFWMPLDIFTEAAVDGLVRGDTYIPVGDAVRQWNRFEKGKAEESEKMQKRQSGN</sequence>
<dbReference type="Gene3D" id="3.40.50.720">
    <property type="entry name" value="NAD(P)-binding Rossmann-like Domain"/>
    <property type="match status" value="1"/>
</dbReference>
<name>J4GJ26_9APHY</name>
<comment type="similarity">
    <text evidence="1">Belongs to the short-chain dehydrogenases/reductases (SDR) family.</text>
</comment>
<dbReference type="PANTHER" id="PTHR43669:SF11">
    <property type="entry name" value="SHORT-CHAIN DEHYDROGENASE_OXIDOREDUCTASE"/>
    <property type="match status" value="1"/>
</dbReference>
<accession>J4GJ26</accession>
<reference evidence="3 4" key="1">
    <citation type="journal article" date="2012" name="Appl. Environ. Microbiol.">
        <title>Short-read sequencing for genomic analysis of the brown rot fungus Fibroporia radiculosa.</title>
        <authorList>
            <person name="Tang J.D."/>
            <person name="Perkins A.D."/>
            <person name="Sonstegard T.S."/>
            <person name="Schroeder S.G."/>
            <person name="Burgess S.C."/>
            <person name="Diehl S.V."/>
        </authorList>
    </citation>
    <scope>NUCLEOTIDE SEQUENCE [LARGE SCALE GENOMIC DNA]</scope>
    <source>
        <strain evidence="3 4">TFFH 294</strain>
    </source>
</reference>
<evidence type="ECO:0000256" key="2">
    <source>
        <dbReference type="ARBA" id="ARBA00023002"/>
    </source>
</evidence>
<dbReference type="OrthoDB" id="37659at2759"/>
<gene>
    <name evidence="3" type="ORF">FIBRA_00983</name>
</gene>
<dbReference type="PANTHER" id="PTHR43669">
    <property type="entry name" value="5-KETO-D-GLUCONATE 5-REDUCTASE"/>
    <property type="match status" value="1"/>
</dbReference>
<dbReference type="EMBL" id="HE796909">
    <property type="protein sequence ID" value="CCL98975.1"/>
    <property type="molecule type" value="Genomic_DNA"/>
</dbReference>
<proteinExistence type="inferred from homology"/>
<dbReference type="InterPro" id="IPR002347">
    <property type="entry name" value="SDR_fam"/>
</dbReference>
<keyword evidence="2" id="KW-0560">Oxidoreductase</keyword>
<dbReference type="HOGENOM" id="CLU_010194_2_6_1"/>
<dbReference type="RefSeq" id="XP_012178258.1">
    <property type="nucleotide sequence ID" value="XM_012322868.1"/>
</dbReference>
<dbReference type="PRINTS" id="PR00081">
    <property type="entry name" value="GDHRDH"/>
</dbReference>
<dbReference type="Pfam" id="PF00106">
    <property type="entry name" value="adh_short"/>
    <property type="match status" value="1"/>
</dbReference>
<protein>
    <recommendedName>
        <fullName evidence="5">NAD(P)-binding protein</fullName>
    </recommendedName>
</protein>
<evidence type="ECO:0000313" key="4">
    <source>
        <dbReference type="Proteomes" id="UP000006352"/>
    </source>
</evidence>
<keyword evidence="4" id="KW-1185">Reference proteome</keyword>
<dbReference type="SUPFAM" id="SSF51735">
    <property type="entry name" value="NAD(P)-binding Rossmann-fold domains"/>
    <property type="match status" value="1"/>
</dbReference>
<evidence type="ECO:0008006" key="5">
    <source>
        <dbReference type="Google" id="ProtNLM"/>
    </source>
</evidence>
<organism evidence="3 4">
    <name type="scientific">Fibroporia radiculosa</name>
    <dbReference type="NCBI Taxonomy" id="599839"/>
    <lineage>
        <taxon>Eukaryota</taxon>
        <taxon>Fungi</taxon>
        <taxon>Dikarya</taxon>
        <taxon>Basidiomycota</taxon>
        <taxon>Agaricomycotina</taxon>
        <taxon>Agaricomycetes</taxon>
        <taxon>Polyporales</taxon>
        <taxon>Fibroporiaceae</taxon>
        <taxon>Fibroporia</taxon>
    </lineage>
</organism>